<dbReference type="InterPro" id="IPR050091">
    <property type="entry name" value="PKS_NRPS_Biosynth_Enz"/>
</dbReference>
<dbReference type="Gene3D" id="3.40.50.720">
    <property type="entry name" value="NAD(P)-binding Rossmann-like Domain"/>
    <property type="match status" value="1"/>
</dbReference>
<sequence length="100" mass="10986">MSKKEDVRKAFEEIQSGEWPPVRGIFHAAGVTDDKALAEQDKASIEKVYAPKVVGAWNLHEVCEELDLNKDLEIFLMFSSVAALLGNFGQANYAAANSCL</sequence>
<dbReference type="SUPFAM" id="SSF51735">
    <property type="entry name" value="NAD(P)-binding Rossmann-fold domains"/>
    <property type="match status" value="1"/>
</dbReference>
<evidence type="ECO:0000256" key="2">
    <source>
        <dbReference type="ARBA" id="ARBA00022553"/>
    </source>
</evidence>
<dbReference type="GO" id="GO:0006633">
    <property type="term" value="P:fatty acid biosynthetic process"/>
    <property type="evidence" value="ECO:0007669"/>
    <property type="project" value="TreeGrafter"/>
</dbReference>
<keyword evidence="5" id="KW-1185">Reference proteome</keyword>
<name>U6MCW3_9EIME</name>
<dbReference type="GeneID" id="25470382"/>
<dbReference type="InterPro" id="IPR057326">
    <property type="entry name" value="KR_dom"/>
</dbReference>
<dbReference type="SMART" id="SM00822">
    <property type="entry name" value="PKS_KR"/>
    <property type="match status" value="1"/>
</dbReference>
<dbReference type="VEuPathDB" id="ToxoDB:ENH_00001850"/>
<organism evidence="4 5">
    <name type="scientific">Eimeria necatrix</name>
    <dbReference type="NCBI Taxonomy" id="51315"/>
    <lineage>
        <taxon>Eukaryota</taxon>
        <taxon>Sar</taxon>
        <taxon>Alveolata</taxon>
        <taxon>Apicomplexa</taxon>
        <taxon>Conoidasida</taxon>
        <taxon>Coccidia</taxon>
        <taxon>Eucoccidiorida</taxon>
        <taxon>Eimeriorina</taxon>
        <taxon>Eimeriidae</taxon>
        <taxon>Eimeria</taxon>
    </lineage>
</organism>
<protein>
    <submittedName>
        <fullName evidence="4">KR domain-containing protein, related</fullName>
    </submittedName>
</protein>
<dbReference type="PANTHER" id="PTHR43775">
    <property type="entry name" value="FATTY ACID SYNTHASE"/>
    <property type="match status" value="1"/>
</dbReference>
<proteinExistence type="predicted"/>
<dbReference type="AlphaFoldDB" id="U6MCW3"/>
<dbReference type="Proteomes" id="UP000030754">
    <property type="component" value="Unassembled WGS sequence"/>
</dbReference>
<dbReference type="InterPro" id="IPR013968">
    <property type="entry name" value="PKS_KR"/>
</dbReference>
<evidence type="ECO:0000313" key="4">
    <source>
        <dbReference type="EMBL" id="CDJ62037.1"/>
    </source>
</evidence>
<dbReference type="RefSeq" id="XP_013439399.1">
    <property type="nucleotide sequence ID" value="XM_013583945.1"/>
</dbReference>
<evidence type="ECO:0000259" key="3">
    <source>
        <dbReference type="SMART" id="SM00822"/>
    </source>
</evidence>
<feature type="non-terminal residue" evidence="4">
    <location>
        <position position="100"/>
    </location>
</feature>
<dbReference type="InterPro" id="IPR036291">
    <property type="entry name" value="NAD(P)-bd_dom_sf"/>
</dbReference>
<dbReference type="Pfam" id="PF08659">
    <property type="entry name" value="KR"/>
    <property type="match status" value="1"/>
</dbReference>
<dbReference type="OrthoDB" id="429813at2759"/>
<keyword evidence="1" id="KW-0596">Phosphopantetheine</keyword>
<gene>
    <name evidence="4" type="ORF">ENH_00001850</name>
</gene>
<accession>U6MCW3</accession>
<dbReference type="GO" id="GO:0004312">
    <property type="term" value="F:fatty acid synthase activity"/>
    <property type="evidence" value="ECO:0007669"/>
    <property type="project" value="TreeGrafter"/>
</dbReference>
<feature type="domain" description="Ketoreductase" evidence="3">
    <location>
        <begin position="1"/>
        <end position="100"/>
    </location>
</feature>
<evidence type="ECO:0000256" key="1">
    <source>
        <dbReference type="ARBA" id="ARBA00022450"/>
    </source>
</evidence>
<reference evidence="4" key="2">
    <citation type="submission" date="2013-10" db="EMBL/GenBank/DDBJ databases">
        <authorList>
            <person name="Aslett M."/>
        </authorList>
    </citation>
    <scope>NUCLEOTIDE SEQUENCE [LARGE SCALE GENOMIC DNA]</scope>
    <source>
        <strain evidence="4">Houghton</strain>
    </source>
</reference>
<dbReference type="PANTHER" id="PTHR43775:SF37">
    <property type="entry name" value="SI:DKEY-61P9.11"/>
    <property type="match status" value="1"/>
</dbReference>
<evidence type="ECO:0000313" key="5">
    <source>
        <dbReference type="Proteomes" id="UP000030754"/>
    </source>
</evidence>
<reference evidence="4" key="1">
    <citation type="submission" date="2013-10" db="EMBL/GenBank/DDBJ databases">
        <title>Genomic analysis of the causative agents of coccidiosis in chickens.</title>
        <authorList>
            <person name="Reid A.J."/>
            <person name="Blake D."/>
            <person name="Billington K."/>
            <person name="Browne H."/>
            <person name="Dunn M."/>
            <person name="Hung S."/>
            <person name="Kawahara F."/>
            <person name="Miranda-Saavedra D."/>
            <person name="Mourier T."/>
            <person name="Nagra H."/>
            <person name="Otto T.D."/>
            <person name="Rawlings N."/>
            <person name="Sanchez A."/>
            <person name="Sanders M."/>
            <person name="Subramaniam C."/>
            <person name="Tay Y."/>
            <person name="Dear P."/>
            <person name="Doerig C."/>
            <person name="Gruber A."/>
            <person name="Parkinson J."/>
            <person name="Shirley M."/>
            <person name="Wan K.L."/>
            <person name="Berriman M."/>
            <person name="Tomley F."/>
            <person name="Pain A."/>
        </authorList>
    </citation>
    <scope>NUCLEOTIDE SEQUENCE [LARGE SCALE GENOMIC DNA]</scope>
    <source>
        <strain evidence="4">Houghton</strain>
    </source>
</reference>
<keyword evidence="2" id="KW-0597">Phosphoprotein</keyword>
<dbReference type="EMBL" id="HG722330">
    <property type="protein sequence ID" value="CDJ62037.1"/>
    <property type="molecule type" value="Genomic_DNA"/>
</dbReference>